<keyword evidence="1" id="KW-0472">Membrane</keyword>
<evidence type="ECO:0000313" key="3">
    <source>
        <dbReference type="Proteomes" id="UP000295764"/>
    </source>
</evidence>
<evidence type="ECO:0000313" key="2">
    <source>
        <dbReference type="EMBL" id="TDN44907.1"/>
    </source>
</evidence>
<dbReference type="RefSeq" id="WP_133519559.1">
    <property type="nucleotide sequence ID" value="NZ_SNVW01000004.1"/>
</dbReference>
<feature type="transmembrane region" description="Helical" evidence="1">
    <location>
        <begin position="158"/>
        <end position="185"/>
    </location>
</feature>
<feature type="transmembrane region" description="Helical" evidence="1">
    <location>
        <begin position="114"/>
        <end position="130"/>
    </location>
</feature>
<protein>
    <submittedName>
        <fullName evidence="2">Peptidase M50B-like protein</fullName>
    </submittedName>
</protein>
<dbReference type="InterPro" id="IPR049500">
    <property type="entry name" value="Peptidase_M50B-like"/>
</dbReference>
<dbReference type="Pfam" id="PF13398">
    <property type="entry name" value="Peptidase_M50B"/>
    <property type="match status" value="1"/>
</dbReference>
<organism evidence="2 3">
    <name type="scientific">Curtobacterium flaccumfaciens</name>
    <dbReference type="NCBI Taxonomy" id="2035"/>
    <lineage>
        <taxon>Bacteria</taxon>
        <taxon>Bacillati</taxon>
        <taxon>Actinomycetota</taxon>
        <taxon>Actinomycetes</taxon>
        <taxon>Micrococcales</taxon>
        <taxon>Microbacteriaceae</taxon>
        <taxon>Curtobacterium</taxon>
    </lineage>
</organism>
<evidence type="ECO:0000256" key="1">
    <source>
        <dbReference type="SAM" id="Phobius"/>
    </source>
</evidence>
<keyword evidence="1" id="KW-0812">Transmembrane</keyword>
<feature type="transmembrane region" description="Helical" evidence="1">
    <location>
        <begin position="135"/>
        <end position="152"/>
    </location>
</feature>
<feature type="transmembrane region" description="Helical" evidence="1">
    <location>
        <begin position="88"/>
        <end position="108"/>
    </location>
</feature>
<dbReference type="AlphaFoldDB" id="A0A4R6DJL2"/>
<dbReference type="OrthoDB" id="5184455at2"/>
<comment type="caution">
    <text evidence="2">The sequence shown here is derived from an EMBL/GenBank/DDBJ whole genome shotgun (WGS) entry which is preliminary data.</text>
</comment>
<accession>A0A4R6DJL2</accession>
<gene>
    <name evidence="2" type="ORF">EDF64_104311</name>
</gene>
<proteinExistence type="predicted"/>
<dbReference type="Proteomes" id="UP000295764">
    <property type="component" value="Unassembled WGS sequence"/>
</dbReference>
<feature type="transmembrane region" description="Helical" evidence="1">
    <location>
        <begin position="205"/>
        <end position="223"/>
    </location>
</feature>
<keyword evidence="1" id="KW-1133">Transmembrane helix</keyword>
<feature type="transmembrane region" description="Helical" evidence="1">
    <location>
        <begin position="12"/>
        <end position="30"/>
    </location>
</feature>
<dbReference type="EMBL" id="SNVW01000004">
    <property type="protein sequence ID" value="TDN44907.1"/>
    <property type="molecule type" value="Genomic_DNA"/>
</dbReference>
<reference evidence="2 3" key="1">
    <citation type="submission" date="2019-03" db="EMBL/GenBank/DDBJ databases">
        <title>Genomic analyses of the natural microbiome of Caenorhabditis elegans.</title>
        <authorList>
            <person name="Samuel B."/>
        </authorList>
    </citation>
    <scope>NUCLEOTIDE SEQUENCE [LARGE SCALE GENOMIC DNA]</scope>
    <source>
        <strain evidence="2 3">JUb65</strain>
    </source>
</reference>
<name>A0A4R6DJL2_9MICO</name>
<sequence>MTTAAPSLVAPSLVFVALLVGAVLPFVPVVGRVARIAATIAHEVGHAVVVVPFGGRIQRIELHPDGSGEAWVHLGRVPGGIRWLVRVLNLYAGYSAPLWAGVLLVTGVLHGSRWLPVVVLGVVGLVALAFVRNWFGLLVVIGFDVLALWVALRPSDTTVLVVAAVGAFFVVDGLRSVVQVARWLLTGARVQTDFHIAAAEMRVPATLWFVLFVAVNAVAVWLARGPLLEVWATVAAGVRALF</sequence>